<evidence type="ECO:0000256" key="5">
    <source>
        <dbReference type="PROSITE-ProRule" id="PRU10137"/>
    </source>
</evidence>
<dbReference type="PROSITE" id="PS51737">
    <property type="entry name" value="RECOMBINASE_DNA_BIND"/>
    <property type="match status" value="1"/>
</dbReference>
<dbReference type="Gene3D" id="3.90.1750.20">
    <property type="entry name" value="Putative Large Serine Recombinase, Chain B, Domain 2"/>
    <property type="match status" value="1"/>
</dbReference>
<dbReference type="InterPro" id="IPR006118">
    <property type="entry name" value="Recombinase_CS"/>
</dbReference>
<dbReference type="Proteomes" id="UP000501568">
    <property type="component" value="Chromosome"/>
</dbReference>
<gene>
    <name evidence="9" type="ORF">G5C33_09145</name>
</gene>
<dbReference type="InterPro" id="IPR036162">
    <property type="entry name" value="Resolvase-like_N_sf"/>
</dbReference>
<reference evidence="9 10" key="1">
    <citation type="submission" date="2020-02" db="EMBL/GenBank/DDBJ databases">
        <authorList>
            <person name="Zheng R.K."/>
            <person name="Sun C.M."/>
        </authorList>
    </citation>
    <scope>NUCLEOTIDE SEQUENCE [LARGE SCALE GENOMIC DNA]</scope>
    <source>
        <strain evidence="10">zrk23</strain>
    </source>
</reference>
<evidence type="ECO:0000256" key="2">
    <source>
        <dbReference type="ARBA" id="ARBA00023125"/>
    </source>
</evidence>
<keyword evidence="3" id="KW-0233">DNA recombination</keyword>
<keyword evidence="1" id="KW-0229">DNA integration</keyword>
<dbReference type="Pfam" id="PF07508">
    <property type="entry name" value="Recombinase"/>
    <property type="match status" value="1"/>
</dbReference>
<accession>A0A6G6Y550</accession>
<dbReference type="InterPro" id="IPR006119">
    <property type="entry name" value="Resolv_N"/>
</dbReference>
<dbReference type="KEGG" id="spzr:G5C33_09145"/>
<protein>
    <submittedName>
        <fullName evidence="9">Recombinase family protein</fullName>
    </submittedName>
</protein>
<dbReference type="Gene3D" id="3.40.50.1390">
    <property type="entry name" value="Resolvase, N-terminal catalytic domain"/>
    <property type="match status" value="1"/>
</dbReference>
<keyword evidence="10" id="KW-1185">Reference proteome</keyword>
<dbReference type="EMBL" id="CP049109">
    <property type="protein sequence ID" value="QIG79927.1"/>
    <property type="molecule type" value="Genomic_DNA"/>
</dbReference>
<feature type="domain" description="Recombinase" evidence="8">
    <location>
        <begin position="162"/>
        <end position="277"/>
    </location>
</feature>
<evidence type="ECO:0000256" key="3">
    <source>
        <dbReference type="ARBA" id="ARBA00023172"/>
    </source>
</evidence>
<dbReference type="CDD" id="cd00338">
    <property type="entry name" value="Ser_Recombinase"/>
    <property type="match status" value="1"/>
</dbReference>
<dbReference type="AlphaFoldDB" id="A0A6G6Y550"/>
<name>A0A6G6Y550_9SPHN</name>
<dbReference type="Pfam" id="PF00239">
    <property type="entry name" value="Resolvase"/>
    <property type="match status" value="1"/>
</dbReference>
<feature type="coiled-coil region" evidence="6">
    <location>
        <begin position="369"/>
        <end position="426"/>
    </location>
</feature>
<dbReference type="InterPro" id="IPR025827">
    <property type="entry name" value="Zn_ribbon_recom_dom"/>
</dbReference>
<dbReference type="InterPro" id="IPR038109">
    <property type="entry name" value="DNA_bind_recomb_sf"/>
</dbReference>
<dbReference type="PANTHER" id="PTHR30461">
    <property type="entry name" value="DNA-INVERTASE FROM LAMBDOID PROPHAGE"/>
    <property type="match status" value="1"/>
</dbReference>
<feature type="active site" description="O-(5'-phospho-DNA)-serine intermediate" evidence="4 5">
    <location>
        <position position="16"/>
    </location>
</feature>
<evidence type="ECO:0000256" key="6">
    <source>
        <dbReference type="SAM" id="Coils"/>
    </source>
</evidence>
<proteinExistence type="predicted"/>
<dbReference type="PROSITE" id="PS51736">
    <property type="entry name" value="RECOMBINASES_3"/>
    <property type="match status" value="1"/>
</dbReference>
<evidence type="ECO:0000313" key="9">
    <source>
        <dbReference type="EMBL" id="QIG79927.1"/>
    </source>
</evidence>
<dbReference type="PROSITE" id="PS00397">
    <property type="entry name" value="RECOMBINASES_1"/>
    <property type="match status" value="1"/>
</dbReference>
<evidence type="ECO:0000256" key="4">
    <source>
        <dbReference type="PIRSR" id="PIRSR606118-50"/>
    </source>
</evidence>
<dbReference type="RefSeq" id="WP_165326936.1">
    <property type="nucleotide sequence ID" value="NZ_CP049109.1"/>
</dbReference>
<evidence type="ECO:0000259" key="7">
    <source>
        <dbReference type="PROSITE" id="PS51736"/>
    </source>
</evidence>
<feature type="domain" description="Resolvase/invertase-type recombinase catalytic" evidence="7">
    <location>
        <begin position="8"/>
        <end position="163"/>
    </location>
</feature>
<dbReference type="PANTHER" id="PTHR30461:SF23">
    <property type="entry name" value="DNA RECOMBINASE-RELATED"/>
    <property type="match status" value="1"/>
</dbReference>
<evidence type="ECO:0000313" key="10">
    <source>
        <dbReference type="Proteomes" id="UP000501568"/>
    </source>
</evidence>
<dbReference type="Pfam" id="PF13408">
    <property type="entry name" value="Zn_ribbon_recom"/>
    <property type="match status" value="1"/>
</dbReference>
<keyword evidence="2" id="KW-0238">DNA-binding</keyword>
<dbReference type="SMART" id="SM00857">
    <property type="entry name" value="Resolvase"/>
    <property type="match status" value="1"/>
</dbReference>
<sequence>MTETTEQNAVIYARVSSTKQKTQGHGLDSQESRCRDYAAYKGMRVVGVYKDDISGAASKRPAMERMLTYLREHRAEPHAVIIDDISRLARDMTAHLQLRAEIAEAGGILASPSIEFGADSDSQLVEHLLASVSQHHRQKNAEQVKNRMRARTLAGYWCFQAPVGYRYEKVAGHGKMLVPDEPFATMITEAFEGYAAGRFQTQTEVYRFLTGQPEWANGPSHRLTHRHIRKLLQRSIYAGYIEVAEWDIALLEGKHQPLISFATWKRAQERMKETAKAPAKKNINRDFPLRNFVVCGSCGEPLYGCWSKGRTKHYPYYLCVQKGCADYGKSIRRADLEGEFVALLRALRPSHALFAIMRDLLRDLWDKRNTVQRAQADAAETEIRKIEKTVDQFFDRIAQADDARLIDAYEKRIRELEERKLLLRENPRTSRPAQIQYLASFRTAMEFLANPYKLWETGRLEYRRMVLKLAFTERLAYLRGEGFRTAATSLPFSLLHGLEGGGGKMVGPAGLEPAT</sequence>
<dbReference type="InterPro" id="IPR050639">
    <property type="entry name" value="SSR_resolvase"/>
</dbReference>
<organism evidence="9 10">
    <name type="scientific">Stakelama tenebrarum</name>
    <dbReference type="NCBI Taxonomy" id="2711215"/>
    <lineage>
        <taxon>Bacteria</taxon>
        <taxon>Pseudomonadati</taxon>
        <taxon>Pseudomonadota</taxon>
        <taxon>Alphaproteobacteria</taxon>
        <taxon>Sphingomonadales</taxon>
        <taxon>Sphingomonadaceae</taxon>
        <taxon>Stakelama</taxon>
    </lineage>
</organism>
<evidence type="ECO:0000259" key="8">
    <source>
        <dbReference type="PROSITE" id="PS51737"/>
    </source>
</evidence>
<dbReference type="GO" id="GO:0000150">
    <property type="term" value="F:DNA strand exchange activity"/>
    <property type="evidence" value="ECO:0007669"/>
    <property type="project" value="InterPro"/>
</dbReference>
<dbReference type="SUPFAM" id="SSF53041">
    <property type="entry name" value="Resolvase-like"/>
    <property type="match status" value="1"/>
</dbReference>
<evidence type="ECO:0000256" key="1">
    <source>
        <dbReference type="ARBA" id="ARBA00022908"/>
    </source>
</evidence>
<dbReference type="GO" id="GO:0003677">
    <property type="term" value="F:DNA binding"/>
    <property type="evidence" value="ECO:0007669"/>
    <property type="project" value="UniProtKB-KW"/>
</dbReference>
<dbReference type="InterPro" id="IPR011109">
    <property type="entry name" value="DNA_bind_recombinase_dom"/>
</dbReference>
<dbReference type="GO" id="GO:0015074">
    <property type="term" value="P:DNA integration"/>
    <property type="evidence" value="ECO:0007669"/>
    <property type="project" value="UniProtKB-KW"/>
</dbReference>
<keyword evidence="6" id="KW-0175">Coiled coil</keyword>